<feature type="compositionally biased region" description="Acidic residues" evidence="1">
    <location>
        <begin position="16"/>
        <end position="26"/>
    </location>
</feature>
<proteinExistence type="predicted"/>
<dbReference type="EMBL" id="BARS01048124">
    <property type="protein sequence ID" value="GAG33155.1"/>
    <property type="molecule type" value="Genomic_DNA"/>
</dbReference>
<dbReference type="SUPFAM" id="SSF53850">
    <property type="entry name" value="Periplasmic binding protein-like II"/>
    <property type="match status" value="1"/>
</dbReference>
<reference evidence="2" key="1">
    <citation type="journal article" date="2014" name="Front. Microbiol.">
        <title>High frequency of phylogenetically diverse reductive dehalogenase-homologous genes in deep subseafloor sedimentary metagenomes.</title>
        <authorList>
            <person name="Kawai M."/>
            <person name="Futagami T."/>
            <person name="Toyoda A."/>
            <person name="Takaki Y."/>
            <person name="Nishi S."/>
            <person name="Hori S."/>
            <person name="Arai W."/>
            <person name="Tsubouchi T."/>
            <person name="Morono Y."/>
            <person name="Uchiyama I."/>
            <person name="Ito T."/>
            <person name="Fujiyama A."/>
            <person name="Inagaki F."/>
            <person name="Takami H."/>
        </authorList>
    </citation>
    <scope>NUCLEOTIDE SEQUENCE</scope>
    <source>
        <strain evidence="2">Expedition CK06-06</strain>
    </source>
</reference>
<feature type="non-terminal residue" evidence="2">
    <location>
        <position position="244"/>
    </location>
</feature>
<gene>
    <name evidence="2" type="ORF">S01H1_72189</name>
</gene>
<evidence type="ECO:0000256" key="1">
    <source>
        <dbReference type="SAM" id="MobiDB-lite"/>
    </source>
</evidence>
<organism evidence="2">
    <name type="scientific">marine sediment metagenome</name>
    <dbReference type="NCBI Taxonomy" id="412755"/>
    <lineage>
        <taxon>unclassified sequences</taxon>
        <taxon>metagenomes</taxon>
        <taxon>ecological metagenomes</taxon>
    </lineage>
</organism>
<dbReference type="AlphaFoldDB" id="X0WR68"/>
<evidence type="ECO:0008006" key="3">
    <source>
        <dbReference type="Google" id="ProtNLM"/>
    </source>
</evidence>
<protein>
    <recommendedName>
        <fullName evidence="3">Extracellular solute-binding protein</fullName>
    </recommendedName>
</protein>
<feature type="compositionally biased region" description="Low complexity" evidence="1">
    <location>
        <begin position="1"/>
        <end position="12"/>
    </location>
</feature>
<name>X0WR68_9ZZZZ</name>
<feature type="region of interest" description="Disordered" evidence="1">
    <location>
        <begin position="1"/>
        <end position="29"/>
    </location>
</feature>
<dbReference type="Gene3D" id="3.40.190.10">
    <property type="entry name" value="Periplasmic binding protein-like II"/>
    <property type="match status" value="2"/>
</dbReference>
<sequence>AACQQATETEAPPEAPPEEAPPEEVEGTGKVTIRILTLPWPQTPVEQGYANELFTPESGVEALLEGPPYEFAESKMRELAASQSPEFDMYEYDSQWISAMVVADAMEDISTGSYFGSPDAKIAFEDWMPGFRDYLGRWPVNDKKALAGDVAEYQDQPIFGVAWTLGSNMLGYRVDLFEEKGIVDENGKAKPPETWDDFRDACIKLTEGDRYGIAWYNTRLADGISMAWLPFHWSYGADIWDYDT</sequence>
<comment type="caution">
    <text evidence="2">The sequence shown here is derived from an EMBL/GenBank/DDBJ whole genome shotgun (WGS) entry which is preliminary data.</text>
</comment>
<feature type="non-terminal residue" evidence="2">
    <location>
        <position position="1"/>
    </location>
</feature>
<dbReference type="Pfam" id="PF13416">
    <property type="entry name" value="SBP_bac_8"/>
    <property type="match status" value="1"/>
</dbReference>
<evidence type="ECO:0000313" key="2">
    <source>
        <dbReference type="EMBL" id="GAG33155.1"/>
    </source>
</evidence>
<dbReference type="InterPro" id="IPR006059">
    <property type="entry name" value="SBP"/>
</dbReference>
<accession>X0WR68</accession>